<proteinExistence type="predicted"/>
<dbReference type="KEGG" id="ptrh:RsTaC01_0936"/>
<reference evidence="2" key="1">
    <citation type="journal article" date="2023" name="ISME J.">
        <title>Emergence of putative energy parasites within Clostridia revealed by genome analysis of a novel endosymbiotic clade.</title>
        <authorList>
            <person name="Takahashi K."/>
            <person name="Kuwahara H."/>
            <person name="Horikawa Y."/>
            <person name="Izawa K."/>
            <person name="Kato D."/>
            <person name="Inagaki T."/>
            <person name="Yuki M."/>
            <person name="Ohkuma M."/>
            <person name="Hongoh Y."/>
        </authorList>
    </citation>
    <scope>NUCLEOTIDE SEQUENCE</scope>
    <source>
        <strain evidence="2">RsTa-C01</strain>
    </source>
</reference>
<organism evidence="2">
    <name type="scientific">Candidatus Paraimprobicoccus trichonymphae</name>
    <dbReference type="NCBI Taxonomy" id="3033793"/>
    <lineage>
        <taxon>Bacteria</taxon>
        <taxon>Bacillati</taxon>
        <taxon>Bacillota</taxon>
        <taxon>Clostridia</taxon>
        <taxon>Candidatus Paraimprobicoccus</taxon>
    </lineage>
</organism>
<name>A0AA48KZL1_9FIRM</name>
<evidence type="ECO:0000313" key="2">
    <source>
        <dbReference type="EMBL" id="BED92997.1"/>
    </source>
</evidence>
<feature type="coiled-coil region" evidence="1">
    <location>
        <begin position="39"/>
        <end position="66"/>
    </location>
</feature>
<dbReference type="Proteomes" id="UP001335720">
    <property type="component" value="Chromosome"/>
</dbReference>
<keyword evidence="1" id="KW-0175">Coiled coil</keyword>
<gene>
    <name evidence="2" type="ORF">RsTaC01_0936</name>
</gene>
<protein>
    <submittedName>
        <fullName evidence="2">Uncharacterized protein</fullName>
    </submittedName>
</protein>
<sequence>MLAFKKKYKSRKQSGKLTIVTSILKYFESKRIEAKITNSEGYSEILKKYNRNINNLKLKIEELKTKLSPEICQKLKNLITDICLDISSFRKLAPEIESKFKNLSIEVYSEFEKLLKTDDFIAALKKGTSDEMIEKKLDEIINNIKTEINNTIVEKNKMIELEISEKNKALKELKVLTEESALK</sequence>
<accession>A0AA48KZL1</accession>
<evidence type="ECO:0000256" key="1">
    <source>
        <dbReference type="SAM" id="Coils"/>
    </source>
</evidence>
<dbReference type="EMBL" id="AP027925">
    <property type="protein sequence ID" value="BED92997.1"/>
    <property type="molecule type" value="Genomic_DNA"/>
</dbReference>
<dbReference type="AlphaFoldDB" id="A0AA48KZL1"/>